<comment type="caution">
    <text evidence="5">The sequence shown here is derived from an EMBL/GenBank/DDBJ whole genome shotgun (WGS) entry which is preliminary data.</text>
</comment>
<dbReference type="InterPro" id="IPR022147">
    <property type="entry name" value="GSIII_N"/>
</dbReference>
<dbReference type="InterPro" id="IPR052725">
    <property type="entry name" value="GS_Type-3"/>
</dbReference>
<evidence type="ECO:0000259" key="4">
    <source>
        <dbReference type="PROSITE" id="PS51987"/>
    </source>
</evidence>
<dbReference type="InterPro" id="IPR040577">
    <property type="entry name" value="Gln-synt_C"/>
</dbReference>
<evidence type="ECO:0000259" key="3">
    <source>
        <dbReference type="PROSITE" id="PS51986"/>
    </source>
</evidence>
<comment type="similarity">
    <text evidence="1 2">Belongs to the glutamine synthetase family.</text>
</comment>
<evidence type="ECO:0000313" key="5">
    <source>
        <dbReference type="EMBL" id="OGM03304.1"/>
    </source>
</evidence>
<dbReference type="Proteomes" id="UP000178735">
    <property type="component" value="Unassembled WGS sequence"/>
</dbReference>
<dbReference type="InterPro" id="IPR014746">
    <property type="entry name" value="Gln_synth/guanido_kin_cat_dom"/>
</dbReference>
<dbReference type="Pfam" id="PF18318">
    <property type="entry name" value="Gln-synt_C-ter"/>
    <property type="match status" value="1"/>
</dbReference>
<dbReference type="Gene3D" id="3.30.590.10">
    <property type="entry name" value="Glutamine synthetase/guanido kinase, catalytic domain"/>
    <property type="match status" value="1"/>
</dbReference>
<dbReference type="PANTHER" id="PTHR42974">
    <property type="entry name" value="GLUTAMINE SYNTHETASE"/>
    <property type="match status" value="1"/>
</dbReference>
<sequence>MATGPENFKISEIFGECTFNLNVMKDKLPKQVFKKFLDIVEKGRKLDSDTADAVAHAMKEWALAKGATHYTHWFQPMTGLTAEKHDAFIQFDSDDPISVIERFSGSQLIQSEPDASSFPSGGMRSTFEARGYTAWDPTSPAFIIERGRGSILCIPSAFISYHGGVLDMKTPLLRSMEAISAAAIRVLKLFGSKSVYRVKAAVGAEQEYFLADEKFADKRLDIKICGRTLLGARPVKGQEMEDHYFGSIKDRVLDFMQEFEFELLKLSVPCKTRHNEVAPRQFEIAPIFEEANIAADHNQLLMETMKRIAKKHGFVALLAEKPFAYVNGSGKHCNWSLIDTDGNNLLEPGKTPEENLQFLVFLMASLMAVEKHGGLLRASIASAGNDHRLGANEAPPAIMSVFLGEMLSKILDQIESGKVKDVNEKSFLDMGISKLPKVSKDQTDRNRTSPLAFTGNKFEFRAVGSSSSISIPVAVLNSAVAEALHELASRIETLTKKSKNFDASVIEVVKAAIRGTKKVRFEGNNYSEQWLNEAAARSLPIARNTPEALKFWIDPKQNSCLTGLGILNEEEIESRYHICFEQYNKTIEIELATMIKMLSRQVLPSAYLYQKEIASSVESAVALRETLKDLSGINAKLKSAASEDFDIEPQVRFFKEYAGAVSKLQTALEQLRGIKNEITNEDDLVKKADLIVKKALPAMQAARTTADFLETVTDSDCWSLPTYSELLFWD</sequence>
<dbReference type="SUPFAM" id="SSF55931">
    <property type="entry name" value="Glutamine synthetase/guanido kinase"/>
    <property type="match status" value="1"/>
</dbReference>
<dbReference type="PROSITE" id="PS51987">
    <property type="entry name" value="GS_CATALYTIC"/>
    <property type="match status" value="1"/>
</dbReference>
<dbReference type="InterPro" id="IPR008147">
    <property type="entry name" value="Gln_synt_N"/>
</dbReference>
<reference evidence="5 6" key="1">
    <citation type="journal article" date="2016" name="Nat. Commun.">
        <title>Thousands of microbial genomes shed light on interconnected biogeochemical processes in an aquifer system.</title>
        <authorList>
            <person name="Anantharaman K."/>
            <person name="Brown C.T."/>
            <person name="Hug L.A."/>
            <person name="Sharon I."/>
            <person name="Castelle C.J."/>
            <person name="Probst A.J."/>
            <person name="Thomas B.C."/>
            <person name="Singh A."/>
            <person name="Wilkins M.J."/>
            <person name="Karaoz U."/>
            <person name="Brodie E.L."/>
            <person name="Williams K.H."/>
            <person name="Hubbard S.S."/>
            <person name="Banfield J.F."/>
        </authorList>
    </citation>
    <scope>NUCLEOTIDE SEQUENCE [LARGE SCALE GENOMIC DNA]</scope>
</reference>
<dbReference type="PROSITE" id="PS00181">
    <property type="entry name" value="GLNA_ATP"/>
    <property type="match status" value="1"/>
</dbReference>
<dbReference type="EMBL" id="MGFH01000178">
    <property type="protein sequence ID" value="OGM03304.1"/>
    <property type="molecule type" value="Genomic_DNA"/>
</dbReference>
<dbReference type="Pfam" id="PF12437">
    <property type="entry name" value="GSIII_N"/>
    <property type="match status" value="1"/>
</dbReference>
<dbReference type="PANTHER" id="PTHR42974:SF1">
    <property type="entry name" value="TYPE-3 GLUTAMINE SYNTHETASE"/>
    <property type="match status" value="1"/>
</dbReference>
<protein>
    <submittedName>
        <fullName evidence="5">Glutamine synthetase</fullName>
    </submittedName>
</protein>
<organism evidence="5 6">
    <name type="scientific">Candidatus Wallbacteria bacterium GWC2_49_35</name>
    <dbReference type="NCBI Taxonomy" id="1817813"/>
    <lineage>
        <taxon>Bacteria</taxon>
        <taxon>Candidatus Walliibacteriota</taxon>
    </lineage>
</organism>
<name>A0A1F7WKE6_9BACT</name>
<evidence type="ECO:0000256" key="1">
    <source>
        <dbReference type="PROSITE-ProRule" id="PRU01330"/>
    </source>
</evidence>
<dbReference type="Gene3D" id="1.20.120.1560">
    <property type="match status" value="1"/>
</dbReference>
<dbReference type="InterPro" id="IPR027303">
    <property type="entry name" value="Gln_synth_gly_rich_site"/>
</dbReference>
<proteinExistence type="inferred from homology"/>
<dbReference type="InterPro" id="IPR008146">
    <property type="entry name" value="Gln_synth_cat_dom"/>
</dbReference>
<dbReference type="GO" id="GO:0004356">
    <property type="term" value="F:glutamine synthetase activity"/>
    <property type="evidence" value="ECO:0007669"/>
    <property type="project" value="InterPro"/>
</dbReference>
<accession>A0A1F7WKE6</accession>
<dbReference type="SMART" id="SM01230">
    <property type="entry name" value="Gln-synt_C"/>
    <property type="match status" value="1"/>
</dbReference>
<dbReference type="AlphaFoldDB" id="A0A1F7WKE6"/>
<dbReference type="STRING" id="1817813.A2008_06065"/>
<feature type="domain" description="GS beta-grasp" evidence="3">
    <location>
        <begin position="68"/>
        <end position="163"/>
    </location>
</feature>
<evidence type="ECO:0000256" key="2">
    <source>
        <dbReference type="RuleBase" id="RU000384"/>
    </source>
</evidence>
<evidence type="ECO:0000313" key="6">
    <source>
        <dbReference type="Proteomes" id="UP000178735"/>
    </source>
</evidence>
<dbReference type="PROSITE" id="PS51986">
    <property type="entry name" value="GS_BETA_GRASP"/>
    <property type="match status" value="1"/>
</dbReference>
<dbReference type="Pfam" id="PF00120">
    <property type="entry name" value="Gln-synt_C"/>
    <property type="match status" value="1"/>
</dbReference>
<feature type="domain" description="GS catalytic" evidence="4">
    <location>
        <begin position="168"/>
        <end position="602"/>
    </location>
</feature>
<gene>
    <name evidence="5" type="ORF">A2008_06065</name>
</gene>
<dbReference type="GO" id="GO:0006542">
    <property type="term" value="P:glutamine biosynthetic process"/>
    <property type="evidence" value="ECO:0007669"/>
    <property type="project" value="InterPro"/>
</dbReference>